<reference evidence="1 2" key="1">
    <citation type="submission" date="2019-07" db="EMBL/GenBank/DDBJ databases">
        <title>Annotation for the trematode Paragonimus westermani.</title>
        <authorList>
            <person name="Choi Y.-J."/>
        </authorList>
    </citation>
    <scope>NUCLEOTIDE SEQUENCE [LARGE SCALE GENOMIC DNA]</scope>
    <source>
        <strain evidence="1">180907_Pwestermani</strain>
    </source>
</reference>
<dbReference type="Pfam" id="PF15244">
    <property type="entry name" value="HSD3"/>
    <property type="match status" value="1"/>
</dbReference>
<accession>A0A8T0D6Q9</accession>
<dbReference type="Proteomes" id="UP000699462">
    <property type="component" value="Unassembled WGS sequence"/>
</dbReference>
<gene>
    <name evidence="1" type="ORF">P879_11163</name>
</gene>
<proteinExistence type="predicted"/>
<dbReference type="EMBL" id="JTDF01020462">
    <property type="protein sequence ID" value="KAF8562418.1"/>
    <property type="molecule type" value="Genomic_DNA"/>
</dbReference>
<evidence type="ECO:0000313" key="2">
    <source>
        <dbReference type="Proteomes" id="UP000699462"/>
    </source>
</evidence>
<dbReference type="InterPro" id="IPR029357">
    <property type="entry name" value="SPATA7"/>
</dbReference>
<dbReference type="OrthoDB" id="6263678at2759"/>
<organism evidence="1 2">
    <name type="scientific">Paragonimus westermani</name>
    <dbReference type="NCBI Taxonomy" id="34504"/>
    <lineage>
        <taxon>Eukaryota</taxon>
        <taxon>Metazoa</taxon>
        <taxon>Spiralia</taxon>
        <taxon>Lophotrochozoa</taxon>
        <taxon>Platyhelminthes</taxon>
        <taxon>Trematoda</taxon>
        <taxon>Digenea</taxon>
        <taxon>Plagiorchiida</taxon>
        <taxon>Troglotremata</taxon>
        <taxon>Troglotrematidae</taxon>
        <taxon>Paragonimus</taxon>
    </lineage>
</organism>
<dbReference type="AlphaFoldDB" id="A0A8T0D6Q9"/>
<protein>
    <submittedName>
        <fullName evidence="1">Uncharacterized protein</fullName>
    </submittedName>
</protein>
<name>A0A8T0D6Q9_9TREM</name>
<evidence type="ECO:0000313" key="1">
    <source>
        <dbReference type="EMBL" id="KAF8562418.1"/>
    </source>
</evidence>
<keyword evidence="2" id="KW-1185">Reference proteome</keyword>
<comment type="caution">
    <text evidence="1">The sequence shown here is derived from an EMBL/GenBank/DDBJ whole genome shotgun (WGS) entry which is preliminary data.</text>
</comment>
<sequence>MPSMEQNVAALGQTTWEESLDEKQRHTLLYLKFIEAVTSDVLSRGVFTDRNLNSVLSEHVIRNDYGLSKVSFA</sequence>